<dbReference type="Proteomes" id="UP001519289">
    <property type="component" value="Unassembled WGS sequence"/>
</dbReference>
<dbReference type="EMBL" id="JAGGLG010000027">
    <property type="protein sequence ID" value="MBP2019410.1"/>
    <property type="molecule type" value="Genomic_DNA"/>
</dbReference>
<keyword evidence="3" id="KW-0813">Transport</keyword>
<keyword evidence="6 10" id="KW-0067">ATP-binding</keyword>
<comment type="subcellular location">
    <subcellularLocation>
        <location evidence="1">Cell membrane</location>
        <topology evidence="1">Peripheral membrane protein</topology>
    </subcellularLocation>
</comment>
<accession>A0ABS4JWN8</accession>
<dbReference type="CDD" id="cd03225">
    <property type="entry name" value="ABC_cobalt_CbiO_domain1"/>
    <property type="match status" value="1"/>
</dbReference>
<dbReference type="SMART" id="SM00382">
    <property type="entry name" value="AAA"/>
    <property type="match status" value="1"/>
</dbReference>
<evidence type="ECO:0000256" key="4">
    <source>
        <dbReference type="ARBA" id="ARBA00022475"/>
    </source>
</evidence>
<evidence type="ECO:0000313" key="10">
    <source>
        <dbReference type="EMBL" id="MBP2019410.1"/>
    </source>
</evidence>
<dbReference type="PROSITE" id="PS50893">
    <property type="entry name" value="ABC_TRANSPORTER_2"/>
    <property type="match status" value="1"/>
</dbReference>
<comment type="caution">
    <text evidence="10">The sequence shown here is derived from an EMBL/GenBank/DDBJ whole genome shotgun (WGS) entry which is preliminary data.</text>
</comment>
<organism evidence="10 11">
    <name type="scientific">Symbiobacterium terraclitae</name>
    <dbReference type="NCBI Taxonomy" id="557451"/>
    <lineage>
        <taxon>Bacteria</taxon>
        <taxon>Bacillati</taxon>
        <taxon>Bacillota</taxon>
        <taxon>Clostridia</taxon>
        <taxon>Eubacteriales</taxon>
        <taxon>Symbiobacteriaceae</taxon>
        <taxon>Symbiobacterium</taxon>
    </lineage>
</organism>
<dbReference type="InterPro" id="IPR003439">
    <property type="entry name" value="ABC_transporter-like_ATP-bd"/>
</dbReference>
<evidence type="ECO:0000256" key="8">
    <source>
        <dbReference type="ARBA" id="ARBA00023136"/>
    </source>
</evidence>
<feature type="domain" description="ABC transporter" evidence="9">
    <location>
        <begin position="3"/>
        <end position="235"/>
    </location>
</feature>
<proteinExistence type="inferred from homology"/>
<evidence type="ECO:0000256" key="3">
    <source>
        <dbReference type="ARBA" id="ARBA00022448"/>
    </source>
</evidence>
<dbReference type="InterPro" id="IPR015856">
    <property type="entry name" value="ABC_transpr_CbiO/EcfA_su"/>
</dbReference>
<comment type="similarity">
    <text evidence="2">Belongs to the ABC transporter superfamily.</text>
</comment>
<evidence type="ECO:0000259" key="9">
    <source>
        <dbReference type="PROSITE" id="PS50893"/>
    </source>
</evidence>
<dbReference type="PANTHER" id="PTHR43553:SF24">
    <property type="entry name" value="ENERGY-COUPLING FACTOR TRANSPORTER ATP-BINDING PROTEIN ECFA1"/>
    <property type="match status" value="1"/>
</dbReference>
<dbReference type="PROSITE" id="PS00211">
    <property type="entry name" value="ABC_TRANSPORTER_1"/>
    <property type="match status" value="1"/>
</dbReference>
<reference evidence="10 11" key="1">
    <citation type="submission" date="2021-03" db="EMBL/GenBank/DDBJ databases">
        <title>Genomic Encyclopedia of Type Strains, Phase IV (KMG-IV): sequencing the most valuable type-strain genomes for metagenomic binning, comparative biology and taxonomic classification.</title>
        <authorList>
            <person name="Goeker M."/>
        </authorList>
    </citation>
    <scope>NUCLEOTIDE SEQUENCE [LARGE SCALE GENOMIC DNA]</scope>
    <source>
        <strain evidence="10 11">DSM 27138</strain>
    </source>
</reference>
<dbReference type="EC" id="3.6.3.-" evidence="10"/>
<gene>
    <name evidence="10" type="ORF">J2Z79_002849</name>
</gene>
<evidence type="ECO:0000256" key="1">
    <source>
        <dbReference type="ARBA" id="ARBA00004202"/>
    </source>
</evidence>
<dbReference type="Gene3D" id="3.40.50.300">
    <property type="entry name" value="P-loop containing nucleotide triphosphate hydrolases"/>
    <property type="match status" value="1"/>
</dbReference>
<evidence type="ECO:0000256" key="5">
    <source>
        <dbReference type="ARBA" id="ARBA00022741"/>
    </source>
</evidence>
<name>A0ABS4JWN8_9FIRM</name>
<dbReference type="PANTHER" id="PTHR43553">
    <property type="entry name" value="HEAVY METAL TRANSPORTER"/>
    <property type="match status" value="1"/>
</dbReference>
<keyword evidence="11" id="KW-1185">Reference proteome</keyword>
<dbReference type="GO" id="GO:0005524">
    <property type="term" value="F:ATP binding"/>
    <property type="evidence" value="ECO:0007669"/>
    <property type="project" value="UniProtKB-KW"/>
</dbReference>
<keyword evidence="7" id="KW-1278">Translocase</keyword>
<dbReference type="InterPro" id="IPR050095">
    <property type="entry name" value="ECF_ABC_transporter_ATP-bd"/>
</dbReference>
<keyword evidence="8" id="KW-0472">Membrane</keyword>
<dbReference type="RefSeq" id="WP_209467520.1">
    <property type="nucleotide sequence ID" value="NZ_JAGGLG010000027.1"/>
</dbReference>
<dbReference type="SUPFAM" id="SSF52540">
    <property type="entry name" value="P-loop containing nucleoside triphosphate hydrolases"/>
    <property type="match status" value="1"/>
</dbReference>
<keyword evidence="4" id="KW-1003">Cell membrane</keyword>
<evidence type="ECO:0000256" key="6">
    <source>
        <dbReference type="ARBA" id="ARBA00022840"/>
    </source>
</evidence>
<dbReference type="InterPro" id="IPR017871">
    <property type="entry name" value="ABC_transporter-like_CS"/>
</dbReference>
<keyword evidence="5" id="KW-0547">Nucleotide-binding</keyword>
<evidence type="ECO:0000256" key="7">
    <source>
        <dbReference type="ARBA" id="ARBA00022967"/>
    </source>
</evidence>
<evidence type="ECO:0000256" key="2">
    <source>
        <dbReference type="ARBA" id="ARBA00005417"/>
    </source>
</evidence>
<dbReference type="Pfam" id="PF00005">
    <property type="entry name" value="ABC_tran"/>
    <property type="match status" value="1"/>
</dbReference>
<evidence type="ECO:0000313" key="11">
    <source>
        <dbReference type="Proteomes" id="UP001519289"/>
    </source>
</evidence>
<dbReference type="GO" id="GO:0016787">
    <property type="term" value="F:hydrolase activity"/>
    <property type="evidence" value="ECO:0007669"/>
    <property type="project" value="UniProtKB-KW"/>
</dbReference>
<dbReference type="InterPro" id="IPR003593">
    <property type="entry name" value="AAA+_ATPase"/>
</dbReference>
<sequence>MQLRLEQVSFAYRRGMPVLQEINVALAGGEFVALAGRSGSGKSTLVQVMKGLIRPDAGRISLDGEAAADGLFDAVGLVFQYPEHQLFARSVYDDIAFGPRRQGLAELQVEERVLNAMAAMALDPVRYREASPFELSGGEKRRVAIAGVIALEPRWLLLDEPTAGLDARGRKALFTLLERLRHERGVGVLVVTHRLEEVLPCATRLVIMQAGRIAADGEPLALLADESRVRQMGLEPLEAIQLRQRLLALGWPALDAPWDVDRTAEALLAYRRGRGGR</sequence>
<dbReference type="InterPro" id="IPR027417">
    <property type="entry name" value="P-loop_NTPase"/>
</dbReference>
<keyword evidence="10" id="KW-0378">Hydrolase</keyword>
<protein>
    <submittedName>
        <fullName evidence="10">Energy-coupling factor transport system ATP-binding protein</fullName>
        <ecNumber evidence="10">3.6.3.-</ecNumber>
    </submittedName>
</protein>